<protein>
    <submittedName>
        <fullName evidence="2">Uncharacterized protein</fullName>
    </submittedName>
</protein>
<feature type="compositionally biased region" description="Basic and acidic residues" evidence="1">
    <location>
        <begin position="341"/>
        <end position="351"/>
    </location>
</feature>
<dbReference type="RefSeq" id="WP_146008396.1">
    <property type="nucleotide sequence ID" value="NZ_CP142381.1"/>
</dbReference>
<feature type="compositionally biased region" description="Basic and acidic residues" evidence="1">
    <location>
        <begin position="271"/>
        <end position="283"/>
    </location>
</feature>
<dbReference type="EMBL" id="JAHDTB010000019">
    <property type="protein sequence ID" value="MBW8289548.1"/>
    <property type="molecule type" value="Genomic_DNA"/>
</dbReference>
<dbReference type="GeneID" id="89683812"/>
<evidence type="ECO:0000313" key="2">
    <source>
        <dbReference type="EMBL" id="MBW8289548.1"/>
    </source>
</evidence>
<feature type="compositionally biased region" description="Polar residues" evidence="1">
    <location>
        <begin position="402"/>
        <end position="444"/>
    </location>
</feature>
<comment type="caution">
    <text evidence="2">The sequence shown here is derived from an EMBL/GenBank/DDBJ whole genome shotgun (WGS) entry which is preliminary data.</text>
</comment>
<feature type="region of interest" description="Disordered" evidence="1">
    <location>
        <begin position="271"/>
        <end position="297"/>
    </location>
</feature>
<evidence type="ECO:0000313" key="3">
    <source>
        <dbReference type="Proteomes" id="UP000711178"/>
    </source>
</evidence>
<feature type="region of interest" description="Disordered" evidence="1">
    <location>
        <begin position="39"/>
        <end position="58"/>
    </location>
</feature>
<organism evidence="2 3">
    <name type="scientific">Chromobacterium subtsugae</name>
    <dbReference type="NCBI Taxonomy" id="251747"/>
    <lineage>
        <taxon>Bacteria</taxon>
        <taxon>Pseudomonadati</taxon>
        <taxon>Pseudomonadota</taxon>
        <taxon>Betaproteobacteria</taxon>
        <taxon>Neisseriales</taxon>
        <taxon>Chromobacteriaceae</taxon>
        <taxon>Chromobacterium</taxon>
    </lineage>
</organism>
<dbReference type="Proteomes" id="UP000711178">
    <property type="component" value="Unassembled WGS sequence"/>
</dbReference>
<proteinExistence type="predicted"/>
<feature type="region of interest" description="Disordered" evidence="1">
    <location>
        <begin position="1"/>
        <end position="32"/>
    </location>
</feature>
<keyword evidence="3" id="KW-1185">Reference proteome</keyword>
<evidence type="ECO:0000256" key="1">
    <source>
        <dbReference type="SAM" id="MobiDB-lite"/>
    </source>
</evidence>
<reference evidence="2 3" key="1">
    <citation type="submission" date="2021-05" db="EMBL/GenBank/DDBJ databases">
        <title>Draft Whole Genome Sequencing Of Biosensor Chromobacterium violaceum Strain CV026 Reveals A Regulatory RNA In Chromobacterium violaceum Phenotype Regulatory Network.</title>
        <authorList>
            <person name="Hong K.W."/>
            <person name="Chan K.G."/>
            <person name="Chang C.-Y."/>
        </authorList>
    </citation>
    <scope>NUCLEOTIDE SEQUENCE [LARGE SCALE GENOMIC DNA]</scope>
    <source>
        <strain evidence="2 3">ATCC 31532</strain>
    </source>
</reference>
<feature type="compositionally biased region" description="Polar residues" evidence="1">
    <location>
        <begin position="486"/>
        <end position="514"/>
    </location>
</feature>
<gene>
    <name evidence="2" type="ORF">KIF53_18080</name>
</gene>
<feature type="region of interest" description="Disordered" evidence="1">
    <location>
        <begin position="337"/>
        <end position="514"/>
    </location>
</feature>
<accession>A0ABS7FHI3</accession>
<name>A0ABS7FHI3_9NEIS</name>
<sequence>MPIEKKPQKASFKNTYSRGKDKRLSTDKTSSQKIAEALFSQETSDPSPPETKSIFSNQQVSDSKSILEGFLDAITKEHGELSAPGALAKAGKDRLKLLGNIDNATKVLQHVIAGNDDEAIVQLSRIIGEYAGDKIGGEIGGKLGAAGGSLIGPEGTVAGGIAGGTYGAMYGSQKMGDIAERIAREQLNYVVSNDDVPPTIEKKDGGKYFLAKHGENYQWYDATPQEATQSRSVGSLASSNEKKYKPVKDEKLTDELTQEYAEKTGYIDRRIKEQNKKNQEDRRKNIKMGLAPDGKEFNKQYTTDGKGVHASQIWVEDKKKNQLIGVNTVDTQGKSISSADYYDKETGRHLGTETAITEGGKTTKSSTLPSDKNSPPSPKPHKISAKPKNTPNSADNKKEKTNSAPNIQKRTPQKNTALGLNEQQSPVQKGIANSISPATNSATEPNAIEKDPNPNVAAATEEQVVKTHASGQLSTVADEMPDKTKTPAQDTTLSPHGQTDKTQIPAPSTGGNSDSQLAALIAQLSSALAQLTQPIRVVVDVQHGNIIAAVNAANSQQQRRS</sequence>